<dbReference type="Proteomes" id="UP001057452">
    <property type="component" value="Chromosome 3"/>
</dbReference>
<gene>
    <name evidence="1" type="ORF">KUCAC02_001642</name>
</gene>
<proteinExistence type="predicted"/>
<organism evidence="1 2">
    <name type="scientific">Chaenocephalus aceratus</name>
    <name type="common">Blackfin icefish</name>
    <name type="synonym">Chaenichthys aceratus</name>
    <dbReference type="NCBI Taxonomy" id="36190"/>
    <lineage>
        <taxon>Eukaryota</taxon>
        <taxon>Metazoa</taxon>
        <taxon>Chordata</taxon>
        <taxon>Craniata</taxon>
        <taxon>Vertebrata</taxon>
        <taxon>Euteleostomi</taxon>
        <taxon>Actinopterygii</taxon>
        <taxon>Neopterygii</taxon>
        <taxon>Teleostei</taxon>
        <taxon>Neoteleostei</taxon>
        <taxon>Acanthomorphata</taxon>
        <taxon>Eupercaria</taxon>
        <taxon>Perciformes</taxon>
        <taxon>Notothenioidei</taxon>
        <taxon>Channichthyidae</taxon>
        <taxon>Chaenocephalus</taxon>
    </lineage>
</organism>
<sequence>MESEDSDTAMSEEEAVEDACGQVDKENQKPNDRPVSDYVDIEPQPNKHTKPCDSPDLPGRAACLTSVQPHSINLSLCRDGPLGETPAQECREVF</sequence>
<keyword evidence="2" id="KW-1185">Reference proteome</keyword>
<reference evidence="1" key="1">
    <citation type="submission" date="2022-05" db="EMBL/GenBank/DDBJ databases">
        <title>Chromosome-level genome of Chaenocephalus aceratus.</title>
        <authorList>
            <person name="Park H."/>
        </authorList>
    </citation>
    <scope>NUCLEOTIDE SEQUENCE</scope>
    <source>
        <strain evidence="1">KU_202001</strain>
    </source>
</reference>
<evidence type="ECO:0000313" key="1">
    <source>
        <dbReference type="EMBL" id="KAI4829983.1"/>
    </source>
</evidence>
<name>A0ACB9XSL7_CHAAC</name>
<feature type="non-terminal residue" evidence="1">
    <location>
        <position position="94"/>
    </location>
</feature>
<dbReference type="EMBL" id="CM043787">
    <property type="protein sequence ID" value="KAI4829983.1"/>
    <property type="molecule type" value="Genomic_DNA"/>
</dbReference>
<accession>A0ACB9XSL7</accession>
<comment type="caution">
    <text evidence="1">The sequence shown here is derived from an EMBL/GenBank/DDBJ whole genome shotgun (WGS) entry which is preliminary data.</text>
</comment>
<protein>
    <submittedName>
        <fullName evidence="1">Uncharacterized protein</fullName>
    </submittedName>
</protein>
<evidence type="ECO:0000313" key="2">
    <source>
        <dbReference type="Proteomes" id="UP001057452"/>
    </source>
</evidence>